<feature type="domain" description="FIST" evidence="6">
    <location>
        <begin position="41"/>
        <end position="242"/>
    </location>
</feature>
<proteinExistence type="predicted"/>
<keyword evidence="3" id="KW-0812">Transmembrane</keyword>
<evidence type="ECO:0000259" key="6">
    <source>
        <dbReference type="SMART" id="SM00897"/>
    </source>
</evidence>
<dbReference type="InterPro" id="IPR016741">
    <property type="entry name" value="UCP018953"/>
</dbReference>
<evidence type="ECO:0000256" key="3">
    <source>
        <dbReference type="ARBA" id="ARBA00022692"/>
    </source>
</evidence>
<protein>
    <submittedName>
        <fullName evidence="8">FIST N-terminal domain-containing protein</fullName>
    </submittedName>
</protein>
<dbReference type="PANTHER" id="PTHR14939">
    <property type="entry name" value="F-BOX ONLY PROTEIN 22"/>
    <property type="match status" value="1"/>
</dbReference>
<dbReference type="InterPro" id="IPR013702">
    <property type="entry name" value="FIST_domain_N"/>
</dbReference>
<feature type="domain" description="FIST C-domain" evidence="7">
    <location>
        <begin position="243"/>
        <end position="391"/>
    </location>
</feature>
<dbReference type="RefSeq" id="WP_337693528.1">
    <property type="nucleotide sequence ID" value="NZ_JBBEGN010000001.1"/>
</dbReference>
<evidence type="ECO:0000313" key="9">
    <source>
        <dbReference type="Proteomes" id="UP001385809"/>
    </source>
</evidence>
<sequence>MHDAATTQTSAFGDGLAQGPDLEAAAEAAVAAATAPLHGRRPDLMSVFVAHPDPDVAADVGRQAMQIAGATTTLGCRASGVIGDGRGVEDAPAVSVWAASLPGVRVTPFHLQAARHEGGISIGGMPVPAEDDAVAVILADPFTFPAQGFVEQSGQALPGLPLVGGLATAPVGTSALGPARPGPGGARLFLDGEVHERGAVGVLLGGDVAVRTLVSQGCRPIGPTMTVTGSSGSELTGLAGMPAYRKLEEILRELDQDDAELVMRGLHLGIAMDEYADAHGRGDFLIRGVMGADEEAGTVTVGDVVEVGRSVRFHVRDATTAGEDLDALMTLAAEDAPTGGALLFSCTGRGRVMFGEEGSAHGGPSHDVRAIRRGLAPHVAGFFADGEIGPVAARNHLHGFTASVLAFGQRWG</sequence>
<evidence type="ECO:0000256" key="4">
    <source>
        <dbReference type="ARBA" id="ARBA00022989"/>
    </source>
</evidence>
<dbReference type="PIRSF" id="PIRSF018953">
    <property type="entry name" value="UCP018953"/>
    <property type="match status" value="1"/>
</dbReference>
<evidence type="ECO:0000256" key="5">
    <source>
        <dbReference type="ARBA" id="ARBA00023136"/>
    </source>
</evidence>
<keyword evidence="2" id="KW-1003">Cell membrane</keyword>
<name>A0ABU8MHY3_9PSEU</name>
<evidence type="ECO:0000259" key="7">
    <source>
        <dbReference type="SMART" id="SM01204"/>
    </source>
</evidence>
<dbReference type="SMART" id="SM00897">
    <property type="entry name" value="FIST"/>
    <property type="match status" value="1"/>
</dbReference>
<dbReference type="Pfam" id="PF08495">
    <property type="entry name" value="FIST"/>
    <property type="match status" value="1"/>
</dbReference>
<reference evidence="8 9" key="1">
    <citation type="submission" date="2024-03" db="EMBL/GenBank/DDBJ databases">
        <title>Actinomycetospora sp. OC33-EN08, a novel actinomycete isolated from wild orchid (Aerides multiflora).</title>
        <authorList>
            <person name="Suriyachadkun C."/>
        </authorList>
    </citation>
    <scope>NUCLEOTIDE SEQUENCE [LARGE SCALE GENOMIC DNA]</scope>
    <source>
        <strain evidence="8 9">OC33-EN08</strain>
    </source>
</reference>
<comment type="subcellular location">
    <subcellularLocation>
        <location evidence="1">Cell membrane</location>
        <topology evidence="1">Multi-pass membrane protein</topology>
    </subcellularLocation>
</comment>
<comment type="caution">
    <text evidence="8">The sequence shown here is derived from an EMBL/GenBank/DDBJ whole genome shotgun (WGS) entry which is preliminary data.</text>
</comment>
<gene>
    <name evidence="8" type="ORF">WCD74_04025</name>
</gene>
<dbReference type="Proteomes" id="UP001385809">
    <property type="component" value="Unassembled WGS sequence"/>
</dbReference>
<dbReference type="Pfam" id="PF10442">
    <property type="entry name" value="FIST_C"/>
    <property type="match status" value="1"/>
</dbReference>
<keyword evidence="4" id="KW-1133">Transmembrane helix</keyword>
<accession>A0ABU8MHY3</accession>
<evidence type="ECO:0000313" key="8">
    <source>
        <dbReference type="EMBL" id="MEJ2866919.1"/>
    </source>
</evidence>
<evidence type="ECO:0000256" key="1">
    <source>
        <dbReference type="ARBA" id="ARBA00004651"/>
    </source>
</evidence>
<keyword evidence="9" id="KW-1185">Reference proteome</keyword>
<dbReference type="SMART" id="SM01204">
    <property type="entry name" value="FIST_C"/>
    <property type="match status" value="1"/>
</dbReference>
<dbReference type="EMBL" id="JBBEGN010000001">
    <property type="protein sequence ID" value="MEJ2866919.1"/>
    <property type="molecule type" value="Genomic_DNA"/>
</dbReference>
<organism evidence="8 9">
    <name type="scientific">Actinomycetospora aurantiaca</name>
    <dbReference type="NCBI Taxonomy" id="3129233"/>
    <lineage>
        <taxon>Bacteria</taxon>
        <taxon>Bacillati</taxon>
        <taxon>Actinomycetota</taxon>
        <taxon>Actinomycetes</taxon>
        <taxon>Pseudonocardiales</taxon>
        <taxon>Pseudonocardiaceae</taxon>
        <taxon>Actinomycetospora</taxon>
    </lineage>
</organism>
<dbReference type="PANTHER" id="PTHR14939:SF5">
    <property type="entry name" value="F-BOX ONLY PROTEIN 22"/>
    <property type="match status" value="1"/>
</dbReference>
<keyword evidence="5" id="KW-0472">Membrane</keyword>
<dbReference type="InterPro" id="IPR019494">
    <property type="entry name" value="FIST_C"/>
</dbReference>
<evidence type="ECO:0000256" key="2">
    <source>
        <dbReference type="ARBA" id="ARBA00022475"/>
    </source>
</evidence>